<feature type="region of interest" description="Disordered" evidence="1">
    <location>
        <begin position="347"/>
        <end position="372"/>
    </location>
</feature>
<dbReference type="PANTHER" id="PTHR30441:SF4">
    <property type="entry name" value="PROTEIN ASMA"/>
    <property type="match status" value="1"/>
</dbReference>
<evidence type="ECO:0000313" key="5">
    <source>
        <dbReference type="Proteomes" id="UP000288096"/>
    </source>
</evidence>
<organism evidence="4 5">
    <name type="scientific">Desulfonema ishimotonii</name>
    <dbReference type="NCBI Taxonomy" id="45657"/>
    <lineage>
        <taxon>Bacteria</taxon>
        <taxon>Pseudomonadati</taxon>
        <taxon>Thermodesulfobacteriota</taxon>
        <taxon>Desulfobacteria</taxon>
        <taxon>Desulfobacterales</taxon>
        <taxon>Desulfococcaceae</taxon>
        <taxon>Desulfonema</taxon>
    </lineage>
</organism>
<dbReference type="Pfam" id="PF05170">
    <property type="entry name" value="AsmA"/>
    <property type="match status" value="2"/>
</dbReference>
<protein>
    <submittedName>
        <fullName evidence="4">AsmA family protein</fullName>
    </submittedName>
</protein>
<feature type="domain" description="AsmA" evidence="3">
    <location>
        <begin position="1"/>
        <end position="195"/>
    </location>
</feature>
<reference evidence="5" key="2">
    <citation type="submission" date="2019-01" db="EMBL/GenBank/DDBJ databases">
        <title>Genome sequence of Desulfonema ishimotonii strain Tokyo 01.</title>
        <authorList>
            <person name="Fukui M."/>
        </authorList>
    </citation>
    <scope>NUCLEOTIDE SEQUENCE [LARGE SCALE GENOMIC DNA]</scope>
    <source>
        <strain evidence="5">Tokyo 01</strain>
    </source>
</reference>
<gene>
    <name evidence="4" type="ORF">DENIS_3957</name>
</gene>
<dbReference type="EMBL" id="BEXT01000001">
    <property type="protein sequence ID" value="GBC62971.1"/>
    <property type="molecule type" value="Genomic_DNA"/>
</dbReference>
<dbReference type="RefSeq" id="WP_166405190.1">
    <property type="nucleotide sequence ID" value="NZ_BEXT01000001.1"/>
</dbReference>
<keyword evidence="2" id="KW-1133">Transmembrane helix</keyword>
<reference evidence="5" key="1">
    <citation type="submission" date="2017-11" db="EMBL/GenBank/DDBJ databases">
        <authorList>
            <person name="Watanabe M."/>
            <person name="Kojima H."/>
        </authorList>
    </citation>
    <scope>NUCLEOTIDE SEQUENCE [LARGE SCALE GENOMIC DNA]</scope>
    <source>
        <strain evidence="5">Tokyo 01</strain>
    </source>
</reference>
<keyword evidence="2" id="KW-0812">Transmembrane</keyword>
<dbReference type="Proteomes" id="UP000288096">
    <property type="component" value="Unassembled WGS sequence"/>
</dbReference>
<feature type="compositionally biased region" description="Basic and acidic residues" evidence="1">
    <location>
        <begin position="649"/>
        <end position="661"/>
    </location>
</feature>
<proteinExistence type="predicted"/>
<sequence>MRKLVKWGGIIGGSLLIALVLTVILIPVFIDVRQYKPLIEKQAARAIGRPVRLGGDIRLSLFPRAGISFSDLLIENSDGFSEKHFITVAGVEARVRLLPLLSRDIQVRRFVLKSPRIVLERGKDGRVNWEGPGAGTGRSAPPADIPEESPDGGPVLRDLLVRELTVTDGTILWIDTPAGTRKSVTGINLQLTDISFDHPIGLSFSAVTDQVPLTVSGTVGPLGRVPGAGKIPVDLSVRALRQVETTLKGHVRNLSDAPRFDLTVRVSPFSLPKVFTALKRPPLVTADPDAFSHIAAEAGIRGSTETVSVSDALLTLDSSEITFSLQVRAFSGPDLTFDLKADTLDADRYLPPSRTPSPGQPPPEETTGKTDYAPLRRLRAAGTATVGHLKFRGIRGQDLRLKISGENGIFQLDPSGLNLYRGNISIKGAVDVRKDTPRSDIRLTAQNIQINPLMQDMLQKDFLTGRADADIRLKMVGDRAGEIRQTLGGQGTISLTDGAFRGVDMAAMVRNTETAFRQLLGRETRYTARTEFSEFKSVFAVKNGLISVSEATLTSPVLRATGSGTGDLNTERINFRVTPAFVSPIRKKETETVAPAGIMVPVLIGGTFSKPTFQPDLASLIRQIPEKTVDEILKAPKKEIEKIFRRKSDRKDETDTGKSAEETIGDMIRRFPFGQ</sequence>
<keyword evidence="2" id="KW-0472">Membrane</keyword>
<evidence type="ECO:0000259" key="3">
    <source>
        <dbReference type="Pfam" id="PF05170"/>
    </source>
</evidence>
<evidence type="ECO:0000313" key="4">
    <source>
        <dbReference type="EMBL" id="GBC62971.1"/>
    </source>
</evidence>
<feature type="region of interest" description="Disordered" evidence="1">
    <location>
        <begin position="645"/>
        <end position="666"/>
    </location>
</feature>
<keyword evidence="5" id="KW-1185">Reference proteome</keyword>
<dbReference type="GO" id="GO:0005886">
    <property type="term" value="C:plasma membrane"/>
    <property type="evidence" value="ECO:0007669"/>
    <property type="project" value="TreeGrafter"/>
</dbReference>
<dbReference type="InterPro" id="IPR007844">
    <property type="entry name" value="AsmA"/>
</dbReference>
<feature type="transmembrane region" description="Helical" evidence="2">
    <location>
        <begin position="7"/>
        <end position="30"/>
    </location>
</feature>
<dbReference type="GO" id="GO:0090313">
    <property type="term" value="P:regulation of protein targeting to membrane"/>
    <property type="evidence" value="ECO:0007669"/>
    <property type="project" value="TreeGrafter"/>
</dbReference>
<feature type="domain" description="AsmA" evidence="3">
    <location>
        <begin position="385"/>
        <end position="547"/>
    </location>
</feature>
<dbReference type="PANTHER" id="PTHR30441">
    <property type="entry name" value="DUF748 DOMAIN-CONTAINING PROTEIN"/>
    <property type="match status" value="1"/>
</dbReference>
<accession>A0A401G181</accession>
<feature type="compositionally biased region" description="Pro residues" evidence="1">
    <location>
        <begin position="353"/>
        <end position="364"/>
    </location>
</feature>
<feature type="region of interest" description="Disordered" evidence="1">
    <location>
        <begin position="128"/>
        <end position="152"/>
    </location>
</feature>
<evidence type="ECO:0000256" key="1">
    <source>
        <dbReference type="SAM" id="MobiDB-lite"/>
    </source>
</evidence>
<name>A0A401G181_9BACT</name>
<dbReference type="AlphaFoldDB" id="A0A401G181"/>
<dbReference type="InterPro" id="IPR052894">
    <property type="entry name" value="AsmA-related"/>
</dbReference>
<comment type="caution">
    <text evidence="4">The sequence shown here is derived from an EMBL/GenBank/DDBJ whole genome shotgun (WGS) entry which is preliminary data.</text>
</comment>
<evidence type="ECO:0000256" key="2">
    <source>
        <dbReference type="SAM" id="Phobius"/>
    </source>
</evidence>